<dbReference type="CDD" id="cd00067">
    <property type="entry name" value="GAL4"/>
    <property type="match status" value="1"/>
</dbReference>
<dbReference type="PANTHER" id="PTHR36206:SF16">
    <property type="entry name" value="TRANSCRIPTION FACTOR DOMAIN-CONTAINING PROTEIN-RELATED"/>
    <property type="match status" value="1"/>
</dbReference>
<evidence type="ECO:0000313" key="9">
    <source>
        <dbReference type="Proteomes" id="UP000639643"/>
    </source>
</evidence>
<dbReference type="PROSITE" id="PS00463">
    <property type="entry name" value="ZN2_CY6_FUNGAL_1"/>
    <property type="match status" value="1"/>
</dbReference>
<dbReference type="InterPro" id="IPR052360">
    <property type="entry name" value="Transcr_Regulatory_Proteins"/>
</dbReference>
<evidence type="ECO:0000313" key="8">
    <source>
        <dbReference type="EMBL" id="KAF6809940.1"/>
    </source>
</evidence>
<evidence type="ECO:0000256" key="5">
    <source>
        <dbReference type="ARBA" id="ARBA00023163"/>
    </source>
</evidence>
<dbReference type="GO" id="GO:0003677">
    <property type="term" value="F:DNA binding"/>
    <property type="evidence" value="ECO:0007669"/>
    <property type="project" value="UniProtKB-KW"/>
</dbReference>
<dbReference type="EMBL" id="WIGM01000872">
    <property type="protein sequence ID" value="KAF6809940.1"/>
    <property type="molecule type" value="Genomic_DNA"/>
</dbReference>
<keyword evidence="3" id="KW-0805">Transcription regulation</keyword>
<dbReference type="Pfam" id="PF00172">
    <property type="entry name" value="Zn_clus"/>
    <property type="match status" value="1"/>
</dbReference>
<dbReference type="InterPro" id="IPR021858">
    <property type="entry name" value="Fun_TF"/>
</dbReference>
<dbReference type="GO" id="GO:0008270">
    <property type="term" value="F:zinc ion binding"/>
    <property type="evidence" value="ECO:0007669"/>
    <property type="project" value="InterPro"/>
</dbReference>
<keyword evidence="5" id="KW-0804">Transcription</keyword>
<dbReference type="SUPFAM" id="SSF57701">
    <property type="entry name" value="Zn2/Cys6 DNA-binding domain"/>
    <property type="match status" value="1"/>
</dbReference>
<evidence type="ECO:0000256" key="1">
    <source>
        <dbReference type="ARBA" id="ARBA00022723"/>
    </source>
</evidence>
<dbReference type="PROSITE" id="PS50048">
    <property type="entry name" value="ZN2_CY6_FUNGAL_2"/>
    <property type="match status" value="1"/>
</dbReference>
<dbReference type="OrthoDB" id="2593732at2759"/>
<keyword evidence="9" id="KW-1185">Reference proteome</keyword>
<keyword evidence="4" id="KW-0238">DNA-binding</keyword>
<accession>A0A8H6JCB3</accession>
<dbReference type="SMART" id="SM00066">
    <property type="entry name" value="GAL4"/>
    <property type="match status" value="1"/>
</dbReference>
<dbReference type="InterPro" id="IPR001138">
    <property type="entry name" value="Zn2Cys6_DnaBD"/>
</dbReference>
<feature type="domain" description="Zn(2)-C6 fungal-type" evidence="7">
    <location>
        <begin position="12"/>
        <end position="40"/>
    </location>
</feature>
<dbReference type="AlphaFoldDB" id="A0A8H6JCB3"/>
<dbReference type="InterPro" id="IPR036864">
    <property type="entry name" value="Zn2-C6_fun-type_DNA-bd_sf"/>
</dbReference>
<gene>
    <name evidence="8" type="ORF">CMUS01_13576</name>
</gene>
<evidence type="ECO:0000259" key="7">
    <source>
        <dbReference type="PROSITE" id="PS50048"/>
    </source>
</evidence>
<keyword evidence="1" id="KW-0479">Metal-binding</keyword>
<dbReference type="PANTHER" id="PTHR36206">
    <property type="entry name" value="ASPERCRYPTIN BIOSYNTHESIS CLUSTER-SPECIFIC TRANSCRIPTION REGULATOR ATNN-RELATED"/>
    <property type="match status" value="1"/>
</dbReference>
<evidence type="ECO:0000256" key="4">
    <source>
        <dbReference type="ARBA" id="ARBA00023125"/>
    </source>
</evidence>
<dbReference type="Pfam" id="PF11951">
    <property type="entry name" value="Fungal_trans_2"/>
    <property type="match status" value="1"/>
</dbReference>
<evidence type="ECO:0000256" key="3">
    <source>
        <dbReference type="ARBA" id="ARBA00023015"/>
    </source>
</evidence>
<dbReference type="GO" id="GO:0000981">
    <property type="term" value="F:DNA-binding transcription factor activity, RNA polymerase II-specific"/>
    <property type="evidence" value="ECO:0007669"/>
    <property type="project" value="InterPro"/>
</dbReference>
<dbReference type="Proteomes" id="UP000639643">
    <property type="component" value="Unassembled WGS sequence"/>
</dbReference>
<organism evidence="8 9">
    <name type="scientific">Colletotrichum musicola</name>
    <dbReference type="NCBI Taxonomy" id="2175873"/>
    <lineage>
        <taxon>Eukaryota</taxon>
        <taxon>Fungi</taxon>
        <taxon>Dikarya</taxon>
        <taxon>Ascomycota</taxon>
        <taxon>Pezizomycotina</taxon>
        <taxon>Sordariomycetes</taxon>
        <taxon>Hypocreomycetidae</taxon>
        <taxon>Glomerellales</taxon>
        <taxon>Glomerellaceae</taxon>
        <taxon>Colletotrichum</taxon>
        <taxon>Colletotrichum orchidearum species complex</taxon>
    </lineage>
</organism>
<comment type="caution">
    <text evidence="8">The sequence shown here is derived from an EMBL/GenBank/DDBJ whole genome shotgun (WGS) entry which is preliminary data.</text>
</comment>
<keyword evidence="6" id="KW-0539">Nucleus</keyword>
<name>A0A8H6JCB3_9PEZI</name>
<reference evidence="8" key="1">
    <citation type="journal article" date="2020" name="Phytopathology">
        <title>Genome Sequence Resources of Colletotrichum truncatum, C. plurivorum, C. musicola, and C. sojae: Four Species Pathogenic to Soybean (Glycine max).</title>
        <authorList>
            <person name="Rogerio F."/>
            <person name="Boufleur T.R."/>
            <person name="Ciampi-Guillardi M."/>
            <person name="Sukno S.A."/>
            <person name="Thon M.R."/>
            <person name="Massola Junior N.S."/>
            <person name="Baroncelli R."/>
        </authorList>
    </citation>
    <scope>NUCLEOTIDE SEQUENCE</scope>
    <source>
        <strain evidence="8">LFN0074</strain>
    </source>
</reference>
<protein>
    <recommendedName>
        <fullName evidence="7">Zn(2)-C6 fungal-type domain-containing protein</fullName>
    </recommendedName>
</protein>
<proteinExistence type="predicted"/>
<sequence length="529" mass="59040">MPRKGSRKVRTGCVTCKVRKVKCDEAKPACNRCTNTGRVCDGYSLLAGTAVHAGDGWELVLRNPDNVFPGAASPHEGRALQYFRDAAGPSMAGTADPHFWTHVVLQFSALEPAVRHAVVAISDLHERAAAGAEEPGAPTLLALQHYNASIRELEHVAYRNTQPVVLLVCILFVCIEFMRGDRDAAVKHCRHGVEIVRTVAPSHAWTRTYLLPIFRRLSEFAFFFGDEDAEFPDLAALCPPTPRAFASFSEAQQMLDGIFNRTTKLMRFGRGAQQHTPRRTASGSFGSPVSPASVFPGHVLEEARIAKELDLWLRLFADFDTRMMHHEVCAAKYAPPAAAYDFKVRRCFLLTRWECCRIWLDIAFDDSGSGASSQDERSVASFRRVLKQLLWLESQMPAELRGGNSDRQRRPHFVFETGFGANLFFLASTCSHFETRLELLRLMSVFALPRENLWEKDVLIAAARKIIAVEHGLDDLEVHGPRGEQERRVSVAEEDDPGRGITFVRHDDLAVFGSYLLLVDPFVSGTTET</sequence>
<evidence type="ECO:0000256" key="2">
    <source>
        <dbReference type="ARBA" id="ARBA00022833"/>
    </source>
</evidence>
<keyword evidence="2" id="KW-0862">Zinc</keyword>
<dbReference type="Gene3D" id="4.10.240.10">
    <property type="entry name" value="Zn(2)-C6 fungal-type DNA-binding domain"/>
    <property type="match status" value="1"/>
</dbReference>
<evidence type="ECO:0000256" key="6">
    <source>
        <dbReference type="ARBA" id="ARBA00023242"/>
    </source>
</evidence>